<dbReference type="GO" id="GO:1904680">
    <property type="term" value="F:peptide transmembrane transporter activity"/>
    <property type="evidence" value="ECO:0007669"/>
    <property type="project" value="TreeGrafter"/>
</dbReference>
<keyword evidence="4" id="KW-0732">Signal</keyword>
<dbReference type="EMBL" id="WEHX01000032">
    <property type="protein sequence ID" value="KAB7660326.1"/>
    <property type="molecule type" value="Genomic_DNA"/>
</dbReference>
<reference evidence="7 8" key="1">
    <citation type="submission" date="2019-10" db="EMBL/GenBank/DDBJ databases">
        <title>Genome diversity of Sutterella seckii.</title>
        <authorList>
            <person name="Chaplin A.V."/>
            <person name="Sokolova S.R."/>
            <person name="Mosin K.A."/>
            <person name="Ivanova E.L."/>
            <person name="Kochetkova T.O."/>
            <person name="Goltsov A.Y."/>
            <person name="Trofimov D.Y."/>
            <person name="Efimov B.A."/>
        </authorList>
    </citation>
    <scope>NUCLEOTIDE SEQUENCE [LARGE SCALE GENOMIC DNA]</scope>
    <source>
        <strain evidence="7 8">ASD393</strain>
    </source>
</reference>
<keyword evidence="5" id="KW-0812">Transmembrane</keyword>
<feature type="transmembrane region" description="Helical" evidence="5">
    <location>
        <begin position="721"/>
        <end position="744"/>
    </location>
</feature>
<keyword evidence="5" id="KW-0472">Membrane</keyword>
<evidence type="ECO:0000259" key="6">
    <source>
        <dbReference type="Pfam" id="PF00496"/>
    </source>
</evidence>
<organism evidence="7 8">
    <name type="scientific">Sutterella seckii</name>
    <dbReference type="NCBI Taxonomy" id="1944635"/>
    <lineage>
        <taxon>Bacteria</taxon>
        <taxon>Pseudomonadati</taxon>
        <taxon>Pseudomonadota</taxon>
        <taxon>Betaproteobacteria</taxon>
        <taxon>Burkholderiales</taxon>
        <taxon>Sutterellaceae</taxon>
        <taxon>Sutterella</taxon>
    </lineage>
</organism>
<dbReference type="Gene3D" id="3.10.105.10">
    <property type="entry name" value="Dipeptide-binding Protein, Domain 3"/>
    <property type="match status" value="1"/>
</dbReference>
<dbReference type="PANTHER" id="PTHR30290:SF10">
    <property type="entry name" value="PERIPLASMIC OLIGOPEPTIDE-BINDING PROTEIN-RELATED"/>
    <property type="match status" value="1"/>
</dbReference>
<dbReference type="AlphaFoldDB" id="A0A6I1EQ14"/>
<dbReference type="Proteomes" id="UP000430564">
    <property type="component" value="Unassembled WGS sequence"/>
</dbReference>
<dbReference type="InterPro" id="IPR039424">
    <property type="entry name" value="SBP_5"/>
</dbReference>
<evidence type="ECO:0000256" key="4">
    <source>
        <dbReference type="ARBA" id="ARBA00022729"/>
    </source>
</evidence>
<dbReference type="Pfam" id="PF00496">
    <property type="entry name" value="SBP_bac_5"/>
    <property type="match status" value="1"/>
</dbReference>
<sequence>MERGVRRRGWIERAADVSPALSAVLCAAAAVLSALLLGFLLPEAPTSPRPLADYGEKTLFTAFGSRSPRTLDPQKSYSSDETAYTYAVYEPLYQYAYLKRPYVLEPRTAEAVAAPLYFDRDGKELPPDADPALIAESRYEIRIRPGIRYAPHPAFAKGPDGKYLYHALSAEEASRVRSPFDLPKADTRELVAADYVNGIRRIASPQVASPIFGTMSARIVGFQEFREALRQKWKAMRDAGAPSDAWLDLMSIPFAGVEVVDRYRFRIRVKGKDPQFSYWLAMTFFAPVPQEAEKFYAQPGLRANNVSLDTWPVGTGAFRMKTFLENRRHELERNPLYAHGTYPCEGEAGDRKAGLLADCGKPLPFVDRVVFEIEKEAMPLQSKFLAGYYDSPFIELVDTGLGYLVAMEDDPGKASLYRERELKFPKTVQTGLWYLGFNWLDPVVGGGRTPEEAERHRYLRQAIAIAVDWEENIAIFQKNQGMPAHGPIPPGLFGWRDDGPSAFNPEVYEKDASGRAVRKPIEEAKRLLALAGYPDGRDAQTGAPLVLYFDYQNAAQGGSAYLEWYQRQFKKLGIQLEIRATDYNRFQEKMMKGAAQIFFWGWNADYPDAENFLFLFYGPNGKVKNEGENAANYESEAFDAAFREMRFLEDGPRRAELIDRMIRILQKDAPILFGYFPPGAAAYHAWVGNAKPSGMVQNSLQYLKVDEKTRVERLIEWNKPVLWPFGLLVFSLLMLLRGAAGLIVRRESLRMRPLERK</sequence>
<name>A0A6I1EQ14_9BURK</name>
<dbReference type="GO" id="GO:0030313">
    <property type="term" value="C:cell envelope"/>
    <property type="evidence" value="ECO:0007669"/>
    <property type="project" value="UniProtKB-SubCell"/>
</dbReference>
<evidence type="ECO:0000313" key="8">
    <source>
        <dbReference type="Proteomes" id="UP000430564"/>
    </source>
</evidence>
<gene>
    <name evidence="7" type="ORF">GBM95_06200</name>
</gene>
<proteinExistence type="inferred from homology"/>
<dbReference type="InterPro" id="IPR000914">
    <property type="entry name" value="SBP_5_dom"/>
</dbReference>
<evidence type="ECO:0000256" key="3">
    <source>
        <dbReference type="ARBA" id="ARBA00022448"/>
    </source>
</evidence>
<keyword evidence="3" id="KW-0813">Transport</keyword>
<dbReference type="Gene3D" id="3.90.76.10">
    <property type="entry name" value="Dipeptide-binding Protein, Domain 1"/>
    <property type="match status" value="1"/>
</dbReference>
<comment type="caution">
    <text evidence="7">The sequence shown here is derived from an EMBL/GenBank/DDBJ whole genome shotgun (WGS) entry which is preliminary data.</text>
</comment>
<accession>A0A6I1EQ14</accession>
<keyword evidence="5" id="KW-1133">Transmembrane helix</keyword>
<feature type="transmembrane region" description="Helical" evidence="5">
    <location>
        <begin position="20"/>
        <end position="41"/>
    </location>
</feature>
<dbReference type="CDD" id="cd08505">
    <property type="entry name" value="PBP2_NikA_DppA_OppA_like_18"/>
    <property type="match status" value="1"/>
</dbReference>
<evidence type="ECO:0000313" key="7">
    <source>
        <dbReference type="EMBL" id="KAB7660326.1"/>
    </source>
</evidence>
<dbReference type="GO" id="GO:0015833">
    <property type="term" value="P:peptide transport"/>
    <property type="evidence" value="ECO:0007669"/>
    <property type="project" value="TreeGrafter"/>
</dbReference>
<evidence type="ECO:0000256" key="1">
    <source>
        <dbReference type="ARBA" id="ARBA00004196"/>
    </source>
</evidence>
<feature type="domain" description="Solute-binding protein family 5" evidence="6">
    <location>
        <begin position="186"/>
        <end position="622"/>
    </location>
</feature>
<protein>
    <submittedName>
        <fullName evidence="7">Peptide ABC transporter substrate-binding protein</fullName>
    </submittedName>
</protein>
<dbReference type="SUPFAM" id="SSF53850">
    <property type="entry name" value="Periplasmic binding protein-like II"/>
    <property type="match status" value="1"/>
</dbReference>
<comment type="similarity">
    <text evidence="2">Belongs to the bacterial solute-binding protein 5 family.</text>
</comment>
<dbReference type="Gene3D" id="3.40.190.10">
    <property type="entry name" value="Periplasmic binding protein-like II"/>
    <property type="match status" value="1"/>
</dbReference>
<evidence type="ECO:0000256" key="2">
    <source>
        <dbReference type="ARBA" id="ARBA00005695"/>
    </source>
</evidence>
<comment type="subcellular location">
    <subcellularLocation>
        <location evidence="1">Cell envelope</location>
    </subcellularLocation>
</comment>
<dbReference type="OrthoDB" id="9801912at2"/>
<evidence type="ECO:0000256" key="5">
    <source>
        <dbReference type="SAM" id="Phobius"/>
    </source>
</evidence>
<dbReference type="PANTHER" id="PTHR30290">
    <property type="entry name" value="PERIPLASMIC BINDING COMPONENT OF ABC TRANSPORTER"/>
    <property type="match status" value="1"/>
</dbReference>